<dbReference type="EMBL" id="CM046111">
    <property type="protein sequence ID" value="KAI8425134.1"/>
    <property type="molecule type" value="Genomic_DNA"/>
</dbReference>
<gene>
    <name evidence="1" type="ORF">MSG28_006975</name>
</gene>
<organism evidence="1 2">
    <name type="scientific">Choristoneura fumiferana</name>
    <name type="common">Spruce budworm moth</name>
    <name type="synonym">Archips fumiferana</name>
    <dbReference type="NCBI Taxonomy" id="7141"/>
    <lineage>
        <taxon>Eukaryota</taxon>
        <taxon>Metazoa</taxon>
        <taxon>Ecdysozoa</taxon>
        <taxon>Arthropoda</taxon>
        <taxon>Hexapoda</taxon>
        <taxon>Insecta</taxon>
        <taxon>Pterygota</taxon>
        <taxon>Neoptera</taxon>
        <taxon>Endopterygota</taxon>
        <taxon>Lepidoptera</taxon>
        <taxon>Glossata</taxon>
        <taxon>Ditrysia</taxon>
        <taxon>Tortricoidea</taxon>
        <taxon>Tortricidae</taxon>
        <taxon>Tortricinae</taxon>
        <taxon>Choristoneura</taxon>
    </lineage>
</organism>
<protein>
    <submittedName>
        <fullName evidence="1">Uncharacterized protein</fullName>
    </submittedName>
</protein>
<sequence length="847" mass="96475">MVFEAQRGFGGNWRFQDDIEEDGLPPFTGVYKKLRTNTPRQTMEFSNFTFPDSTPSYPSAPCFYKYLQNFTREFDLEKYIQFRSLVTSVKWADKQWEIAYTKTDTGAAETVNCDYVIVSIGHYNRPKVPKFEGQDSFRGNIIHTQKYKDPEVFRDRRVLLVGAGASGLDLATHLSNVTSRLVHSHHLRYNQPYFGENYVKKPDIKMFTSTGVIFQDDSYEEIEDVILATGYDFDFSFLDESCGLTVSSKYVLPVYQYMVNIRRPSMVILALPKPIITRALDVQAEYAAALIAGKFQLPSQGDMLKSWLKHVYELQSKGKKIVDVNFLDNLQAEYAVALIAGKFQLPSLADMMQSWLKHVTALYAEGRKIDDANLLFDDMNNTHNPRVCVIGAGVAGLSSARYLKHEGINFTVLECTKYVGGTWRYDPRVGYDENGVVLHTSMYKYLRTNLPKPAMELNGFKLPEDAPSFPSWETYYEYLKRLENMWKVKHKHVVTGEVFEEDYEYVIVGTGHHSKPHRPVIPGEDLFNGTIIHSHDYRVPDPYINRKVLVMGGGPSGMEIGLLVADVASRLVHSHHSPAPFEAHFPPHYVKKADVKEFKENGVVFVDGSFEEVDDVIYCTGYEYDYPFIDSSSQLTISTHSVIPLYKYMVNINEPSMFIMGLVVRACLVAAIDAQARYATALIKGNFTLPPKEAMMAEWQAHDEYYAELTRESGIARVPPVLFKIRNADMRAKLKNLYTYRKYVYTVIDNETFTKRLEDKNSTTNNTDMLSAISNQVSRASTIKNIMAPLVLEGATLGKRHQNYNNLLKNATSSNKFQADKIDYEKTDVENLFNIDIASNNKDVADK</sequence>
<keyword evidence="2" id="KW-1185">Reference proteome</keyword>
<comment type="caution">
    <text evidence="1">The sequence shown here is derived from an EMBL/GenBank/DDBJ whole genome shotgun (WGS) entry which is preliminary data.</text>
</comment>
<accession>A0ACC0JLX9</accession>
<dbReference type="Proteomes" id="UP001064048">
    <property type="component" value="Chromosome 11"/>
</dbReference>
<name>A0ACC0JLX9_CHOFU</name>
<proteinExistence type="predicted"/>
<reference evidence="1 2" key="1">
    <citation type="journal article" date="2022" name="Genome Biol. Evol.">
        <title>The Spruce Budworm Genome: Reconstructing the Evolutionary History of Antifreeze Proteins.</title>
        <authorList>
            <person name="Beliveau C."/>
            <person name="Gagne P."/>
            <person name="Picq S."/>
            <person name="Vernygora O."/>
            <person name="Keeling C.I."/>
            <person name="Pinkney K."/>
            <person name="Doucet D."/>
            <person name="Wen F."/>
            <person name="Johnston J.S."/>
            <person name="Maaroufi H."/>
            <person name="Boyle B."/>
            <person name="Laroche J."/>
            <person name="Dewar K."/>
            <person name="Juretic N."/>
            <person name="Blackburn G."/>
            <person name="Nisole A."/>
            <person name="Brunet B."/>
            <person name="Brandao M."/>
            <person name="Lumley L."/>
            <person name="Duan J."/>
            <person name="Quan G."/>
            <person name="Lucarotti C.J."/>
            <person name="Roe A.D."/>
            <person name="Sperling F.A.H."/>
            <person name="Levesque R.C."/>
            <person name="Cusson M."/>
        </authorList>
    </citation>
    <scope>NUCLEOTIDE SEQUENCE [LARGE SCALE GENOMIC DNA]</scope>
    <source>
        <strain evidence="1">Glfc:IPQL:Cfum</strain>
    </source>
</reference>
<evidence type="ECO:0000313" key="2">
    <source>
        <dbReference type="Proteomes" id="UP001064048"/>
    </source>
</evidence>
<evidence type="ECO:0000313" key="1">
    <source>
        <dbReference type="EMBL" id="KAI8425134.1"/>
    </source>
</evidence>